<dbReference type="NCBIfam" id="TIGR00876">
    <property type="entry name" value="tal_mycobact"/>
    <property type="match status" value="1"/>
</dbReference>
<dbReference type="EC" id="2.2.1.2" evidence="5 11"/>
<dbReference type="HAMAP" id="MF_00493">
    <property type="entry name" value="Transaldolase_2"/>
    <property type="match status" value="1"/>
</dbReference>
<keyword evidence="7 11" id="KW-0808">Transferase</keyword>
<dbReference type="GO" id="GO:0005737">
    <property type="term" value="C:cytoplasm"/>
    <property type="evidence" value="ECO:0007669"/>
    <property type="project" value="UniProtKB-SubCell"/>
</dbReference>
<sequence length="389" mass="42119">MSSLKFAPTGRVADLLREGQSLWLDSISRHLMDSGELDRLINETGVRGITSNPTIFEKAINGSSDYDADIVSLSAQGLSASEIIRTLMVRDVQRACDFFRPVYDSSKTLDGFVSIEVNPLLAHETEASISEARTLHRMVDRPNLLIKIPGTPEGIPAIRQLISEGISVNVTLLFSPEAYRQSAQAYIDGLTAYHAAGKDPSRIRSVASLFISRLDTLIDKKLDALSGGSSDPSVSKKAKELRGKAGIANTRIVYELFGSLFSSSDFKALAKAGAAVQRPLWASTGTKDPAYSDTLYVDNLIGPDTVNTVPLETLRAFADHGTVARTIDRFTKGAPLEDPHRILDALASLGISLEAAYNQLITEGVQSFNKSFESLIESTERKIASKKGA</sequence>
<dbReference type="PROSITE" id="PS00958">
    <property type="entry name" value="TRANSALDOLASE_2"/>
    <property type="match status" value="1"/>
</dbReference>
<dbReference type="Proteomes" id="UP000009374">
    <property type="component" value="Unassembled WGS sequence"/>
</dbReference>
<dbReference type="EMBL" id="GG693857">
    <property type="protein sequence ID" value="EES53670.1"/>
    <property type="molecule type" value="Genomic_DNA"/>
</dbReference>
<dbReference type="PANTHER" id="PTHR10683">
    <property type="entry name" value="TRANSALDOLASE"/>
    <property type="match status" value="1"/>
</dbReference>
<evidence type="ECO:0000256" key="6">
    <source>
        <dbReference type="ARBA" id="ARBA00022490"/>
    </source>
</evidence>
<comment type="function">
    <text evidence="1 11">Transaldolase is important for the balance of metabolites in the pentose-phosphate pathway.</text>
</comment>
<keyword evidence="9 11" id="KW-0704">Schiff base</keyword>
<organism evidence="12 13">
    <name type="scientific">Leptospirillum ferrodiazotrophum</name>
    <dbReference type="NCBI Taxonomy" id="412449"/>
    <lineage>
        <taxon>Bacteria</taxon>
        <taxon>Pseudomonadati</taxon>
        <taxon>Nitrospirota</taxon>
        <taxon>Nitrospiria</taxon>
        <taxon>Nitrospirales</taxon>
        <taxon>Nitrospiraceae</taxon>
        <taxon>Leptospirillum</taxon>
    </lineage>
</organism>
<feature type="active site" description="Schiff-base intermediate with substrate" evidence="11">
    <location>
        <position position="147"/>
    </location>
</feature>
<keyword evidence="13" id="KW-1185">Reference proteome</keyword>
<evidence type="ECO:0000256" key="5">
    <source>
        <dbReference type="ARBA" id="ARBA00013151"/>
    </source>
</evidence>
<dbReference type="InterPro" id="IPR013785">
    <property type="entry name" value="Aldolase_TIM"/>
</dbReference>
<dbReference type="UniPathway" id="UPA00115">
    <property type="reaction ID" value="UER00414"/>
</dbReference>
<evidence type="ECO:0000256" key="2">
    <source>
        <dbReference type="ARBA" id="ARBA00004496"/>
    </source>
</evidence>
<dbReference type="PROSITE" id="PS01054">
    <property type="entry name" value="TRANSALDOLASE_1"/>
    <property type="match status" value="1"/>
</dbReference>
<keyword evidence="8 11" id="KW-0570">Pentose shunt</keyword>
<comment type="catalytic activity">
    <reaction evidence="10 11">
        <text>D-sedoheptulose 7-phosphate + D-glyceraldehyde 3-phosphate = D-erythrose 4-phosphate + beta-D-fructose 6-phosphate</text>
        <dbReference type="Rhea" id="RHEA:17053"/>
        <dbReference type="ChEBI" id="CHEBI:16897"/>
        <dbReference type="ChEBI" id="CHEBI:57483"/>
        <dbReference type="ChEBI" id="CHEBI:57634"/>
        <dbReference type="ChEBI" id="CHEBI:59776"/>
        <dbReference type="EC" id="2.2.1.2"/>
    </reaction>
</comment>
<dbReference type="Gene3D" id="3.20.20.70">
    <property type="entry name" value="Aldolase class I"/>
    <property type="match status" value="1"/>
</dbReference>
<evidence type="ECO:0000313" key="12">
    <source>
        <dbReference type="EMBL" id="EES53670.1"/>
    </source>
</evidence>
<evidence type="ECO:0000256" key="1">
    <source>
        <dbReference type="ARBA" id="ARBA00003518"/>
    </source>
</evidence>
<dbReference type="Pfam" id="PF00923">
    <property type="entry name" value="TAL_FSA"/>
    <property type="match status" value="1"/>
</dbReference>
<protein>
    <recommendedName>
        <fullName evidence="5 11">Transaldolase</fullName>
        <ecNumber evidence="5 11">2.2.1.2</ecNumber>
    </recommendedName>
</protein>
<dbReference type="CDD" id="cd00955">
    <property type="entry name" value="Transaldolase_like"/>
    <property type="match status" value="1"/>
</dbReference>
<evidence type="ECO:0000256" key="3">
    <source>
        <dbReference type="ARBA" id="ARBA00004857"/>
    </source>
</evidence>
<accession>C6HUP4</accession>
<comment type="pathway">
    <text evidence="3 11">Carbohydrate degradation; pentose phosphate pathway; D-glyceraldehyde 3-phosphate and beta-D-fructose 6-phosphate from D-ribose 5-phosphate and D-xylulose 5-phosphate (non-oxidative stage): step 2/3.</text>
</comment>
<name>C6HUP4_9BACT</name>
<dbReference type="AlphaFoldDB" id="C6HUP4"/>
<comment type="subcellular location">
    <subcellularLocation>
        <location evidence="2 11">Cytoplasm</location>
    </subcellularLocation>
</comment>
<proteinExistence type="inferred from homology"/>
<reference evidence="12 13" key="1">
    <citation type="journal article" date="2009" name="Appl. Environ. Microbiol.">
        <title>Community genomic and proteomic analyses of chemoautotrophic iron-oxidizing "Leptospirillum rubarum" (Group II) and "Leptospirillum ferrodiazotrophum" (Group III) bacteria in acid mine drainage biofilms.</title>
        <authorList>
            <person name="Goltsman D.S."/>
            <person name="Denef V.J."/>
            <person name="Singer S.W."/>
            <person name="VerBerkmoes N.C."/>
            <person name="Lefsrud M."/>
            <person name="Mueller R.S."/>
            <person name="Dick G.J."/>
            <person name="Sun C.L."/>
            <person name="Wheeler K.E."/>
            <person name="Zemla A."/>
            <person name="Baker B.J."/>
            <person name="Hauser L."/>
            <person name="Land M."/>
            <person name="Shah M.B."/>
            <person name="Thelen M.P."/>
            <person name="Hettich R.L."/>
            <person name="Banfield J.F."/>
        </authorList>
    </citation>
    <scope>NUCLEOTIDE SEQUENCE [LARGE SCALE GENOMIC DNA]</scope>
</reference>
<comment type="similarity">
    <text evidence="4 11">Belongs to the transaldolase family. Type 2 subfamily.</text>
</comment>
<evidence type="ECO:0000313" key="13">
    <source>
        <dbReference type="Proteomes" id="UP000009374"/>
    </source>
</evidence>
<dbReference type="NCBIfam" id="NF002881">
    <property type="entry name" value="PRK03343.1"/>
    <property type="match status" value="1"/>
</dbReference>
<dbReference type="SUPFAM" id="SSF51569">
    <property type="entry name" value="Aldolase"/>
    <property type="match status" value="1"/>
</dbReference>
<evidence type="ECO:0000256" key="7">
    <source>
        <dbReference type="ARBA" id="ARBA00022679"/>
    </source>
</evidence>
<dbReference type="InterPro" id="IPR004732">
    <property type="entry name" value="Transaldolase_2"/>
</dbReference>
<evidence type="ECO:0000256" key="10">
    <source>
        <dbReference type="ARBA" id="ARBA00048810"/>
    </source>
</evidence>
<gene>
    <name evidence="11" type="primary">tal</name>
    <name evidence="12" type="ORF">UBAL3_69480038</name>
</gene>
<dbReference type="InterPro" id="IPR001585">
    <property type="entry name" value="TAL/FSA"/>
</dbReference>
<keyword evidence="6 11" id="KW-0963">Cytoplasm</keyword>
<dbReference type="PIRSF" id="PIRSF036915">
    <property type="entry name" value="Trnald_Bac_Plnt"/>
    <property type="match status" value="1"/>
</dbReference>
<dbReference type="GO" id="GO:0004801">
    <property type="term" value="F:transaldolase activity"/>
    <property type="evidence" value="ECO:0007669"/>
    <property type="project" value="UniProtKB-UniRule"/>
</dbReference>
<evidence type="ECO:0000256" key="4">
    <source>
        <dbReference type="ARBA" id="ARBA00008426"/>
    </source>
</evidence>
<dbReference type="InterPro" id="IPR018225">
    <property type="entry name" value="Transaldolase_AS"/>
</dbReference>
<evidence type="ECO:0000256" key="8">
    <source>
        <dbReference type="ARBA" id="ARBA00023126"/>
    </source>
</evidence>
<dbReference type="GO" id="GO:0005975">
    <property type="term" value="P:carbohydrate metabolic process"/>
    <property type="evidence" value="ECO:0007669"/>
    <property type="project" value="InterPro"/>
</dbReference>
<evidence type="ECO:0000256" key="11">
    <source>
        <dbReference type="HAMAP-Rule" id="MF_00493"/>
    </source>
</evidence>
<evidence type="ECO:0000256" key="9">
    <source>
        <dbReference type="ARBA" id="ARBA00023270"/>
    </source>
</evidence>
<dbReference type="PANTHER" id="PTHR10683:SF31">
    <property type="entry name" value="TRANSALDOLASE"/>
    <property type="match status" value="1"/>
</dbReference>
<dbReference type="GO" id="GO:0006098">
    <property type="term" value="P:pentose-phosphate shunt"/>
    <property type="evidence" value="ECO:0007669"/>
    <property type="project" value="UniProtKB-UniRule"/>
</dbReference>